<dbReference type="OrthoDB" id="1936422at2759"/>
<dbReference type="EMBL" id="JACGCM010000004">
    <property type="protein sequence ID" value="KAF6177072.1"/>
    <property type="molecule type" value="Genomic_DNA"/>
</dbReference>
<dbReference type="Proteomes" id="UP000541444">
    <property type="component" value="Unassembled WGS sequence"/>
</dbReference>
<name>A0A7J7PCS7_9MAGN</name>
<dbReference type="AlphaFoldDB" id="A0A7J7PCS7"/>
<dbReference type="PANTHER" id="PTHR45890">
    <property type="entry name" value="AARF DOMAIN CONTAINING KINASE 2 (PREDICTED)"/>
    <property type="match status" value="1"/>
</dbReference>
<accession>A0A7J7PCS7</accession>
<comment type="caution">
    <text evidence="1">The sequence shown here is derived from an EMBL/GenBank/DDBJ whole genome shotgun (WGS) entry which is preliminary data.</text>
</comment>
<gene>
    <name evidence="1" type="ORF">GIB67_015947</name>
</gene>
<organism evidence="1 2">
    <name type="scientific">Kingdonia uniflora</name>
    <dbReference type="NCBI Taxonomy" id="39325"/>
    <lineage>
        <taxon>Eukaryota</taxon>
        <taxon>Viridiplantae</taxon>
        <taxon>Streptophyta</taxon>
        <taxon>Embryophyta</taxon>
        <taxon>Tracheophyta</taxon>
        <taxon>Spermatophyta</taxon>
        <taxon>Magnoliopsida</taxon>
        <taxon>Ranunculales</taxon>
        <taxon>Circaeasteraceae</taxon>
        <taxon>Kingdonia</taxon>
    </lineage>
</organism>
<reference evidence="1 2" key="1">
    <citation type="journal article" date="2020" name="IScience">
        <title>Genome Sequencing of the Endangered Kingdonia uniflora (Circaeasteraceae, Ranunculales) Reveals Potential Mechanisms of Evolutionary Specialization.</title>
        <authorList>
            <person name="Sun Y."/>
            <person name="Deng T."/>
            <person name="Zhang A."/>
            <person name="Moore M.J."/>
            <person name="Landis J.B."/>
            <person name="Lin N."/>
            <person name="Zhang H."/>
            <person name="Zhang X."/>
            <person name="Huang J."/>
            <person name="Zhang X."/>
            <person name="Sun H."/>
            <person name="Wang H."/>
        </authorList>
    </citation>
    <scope>NUCLEOTIDE SEQUENCE [LARGE SCALE GENOMIC DNA]</scope>
    <source>
        <strain evidence="1">TB1705</strain>
        <tissue evidence="1">Leaf</tissue>
    </source>
</reference>
<keyword evidence="2" id="KW-1185">Reference proteome</keyword>
<evidence type="ECO:0000313" key="2">
    <source>
        <dbReference type="Proteomes" id="UP000541444"/>
    </source>
</evidence>
<dbReference type="InterPro" id="IPR052402">
    <property type="entry name" value="ADCK_kinase"/>
</dbReference>
<dbReference type="PANTHER" id="PTHR45890:SF1">
    <property type="entry name" value="AARF DOMAIN CONTAINING KINASE 2"/>
    <property type="match status" value="1"/>
</dbReference>
<evidence type="ECO:0000313" key="1">
    <source>
        <dbReference type="EMBL" id="KAF6177072.1"/>
    </source>
</evidence>
<proteinExistence type="predicted"/>
<protein>
    <submittedName>
        <fullName evidence="1">Uncharacterized protein</fullName>
    </submittedName>
</protein>
<sequence>MSKFMPTLNWLMLDEGVQQFGVFMLSQVDLAREAAHLSRFIYNFRRWKDVSFPKPLYPLVHPDVLVESYEQGDNV</sequence>